<protein>
    <recommendedName>
        <fullName evidence="4">Flagellar FliJ protein</fullName>
    </recommendedName>
</protein>
<keyword evidence="3" id="KW-1185">Reference proteome</keyword>
<comment type="caution">
    <text evidence="2">The sequence shown here is derived from an EMBL/GenBank/DDBJ whole genome shotgun (WGS) entry which is preliminary data.</text>
</comment>
<dbReference type="AlphaFoldDB" id="A0A9J6PDT1"/>
<dbReference type="Proteomes" id="UP001055804">
    <property type="component" value="Unassembled WGS sequence"/>
</dbReference>
<dbReference type="RefSeq" id="WP_269332755.1">
    <property type="nucleotide sequence ID" value="NZ_JAMZFT010000002.1"/>
</dbReference>
<keyword evidence="1" id="KW-0175">Coiled coil</keyword>
<reference evidence="2" key="1">
    <citation type="submission" date="2022-06" db="EMBL/GenBank/DDBJ databases">
        <title>Isolation and Genomics of Futiania mangrovii gen. nov., sp. nov., a Rare and Metabolically-versatile member in the Class Alphaproteobacteria.</title>
        <authorList>
            <person name="Liu L."/>
            <person name="Huang W.-C."/>
            <person name="Pan J."/>
            <person name="Li J."/>
            <person name="Huang Y."/>
            <person name="Du H."/>
            <person name="Liu Y."/>
            <person name="Li M."/>
        </authorList>
    </citation>
    <scope>NUCLEOTIDE SEQUENCE</scope>
    <source>
        <strain evidence="2">FT118</strain>
    </source>
</reference>
<dbReference type="EMBL" id="JAMZFT010000002">
    <property type="protein sequence ID" value="MCP1336809.1"/>
    <property type="molecule type" value="Genomic_DNA"/>
</dbReference>
<evidence type="ECO:0008006" key="4">
    <source>
        <dbReference type="Google" id="ProtNLM"/>
    </source>
</evidence>
<gene>
    <name evidence="2" type="ORF">NJQ99_10350</name>
</gene>
<organism evidence="2 3">
    <name type="scientific">Futiania mangrovi</name>
    <dbReference type="NCBI Taxonomy" id="2959716"/>
    <lineage>
        <taxon>Bacteria</taxon>
        <taxon>Pseudomonadati</taxon>
        <taxon>Pseudomonadota</taxon>
        <taxon>Alphaproteobacteria</taxon>
        <taxon>Futianiales</taxon>
        <taxon>Futianiaceae</taxon>
        <taxon>Futiania</taxon>
    </lineage>
</organism>
<evidence type="ECO:0000313" key="3">
    <source>
        <dbReference type="Proteomes" id="UP001055804"/>
    </source>
</evidence>
<name>A0A9J6PDT1_9PROT</name>
<sequence>MTPPAHVLLSQIEDTRARDLAQRLASLRAALADLDRAEAEVRDRMRRLAETPQFGPLASQATRHRHDLRTRLAEMGRARATLHAEAEALNASLVDAIGRQTACDEIARAQTALRRRQALAREDDARDLLSGVTGKGA</sequence>
<proteinExistence type="predicted"/>
<evidence type="ECO:0000256" key="1">
    <source>
        <dbReference type="SAM" id="Coils"/>
    </source>
</evidence>
<accession>A0A9J6PDT1</accession>
<feature type="coiled-coil region" evidence="1">
    <location>
        <begin position="17"/>
        <end position="51"/>
    </location>
</feature>
<evidence type="ECO:0000313" key="2">
    <source>
        <dbReference type="EMBL" id="MCP1336809.1"/>
    </source>
</evidence>